<evidence type="ECO:0000256" key="1">
    <source>
        <dbReference type="SAM" id="MobiDB-lite"/>
    </source>
</evidence>
<dbReference type="PROSITE" id="PS51257">
    <property type="entry name" value="PROKAR_LIPOPROTEIN"/>
    <property type="match status" value="1"/>
</dbReference>
<keyword evidence="3" id="KW-1185">Reference proteome</keyword>
<protein>
    <submittedName>
        <fullName evidence="2">Uncharacterized protein</fullName>
    </submittedName>
</protein>
<gene>
    <name evidence="2" type="ORF">NESM_000527600</name>
</gene>
<dbReference type="Proteomes" id="UP001430356">
    <property type="component" value="Unassembled WGS sequence"/>
</dbReference>
<proteinExistence type="predicted"/>
<feature type="region of interest" description="Disordered" evidence="1">
    <location>
        <begin position="27"/>
        <end position="52"/>
    </location>
</feature>
<accession>A0AAW0EQF9</accession>
<sequence>MQHHRGGGGVSGGMARVVSRCTAVSGPLSSSCSSSSPAWGCSRSGGGGGRAAMVSPSRTFYAGLDESRVHRLRRSGMTFNRPRGRDTFSVAFESRLRIVPLTAMADLYRPVHLSLQAAAAAATVADPTSSTGNALETRKAMAGDARVRKVVEAKRRSEASWREKHDWHVLVVDPIAHGTATSPVPFPNPHLAYYQDWPSSPHEGGGTATRVLEQRLAPAFGTATADSSSPTETAASPQFPCWFYSHATRRQLQQSGDTALLQGSRARHTTWTTAADHQTDPASTPRTVCEHFHTAVCVDPDISPDRFYREEAQVEMISAYRNILYEAVELAQTSDAAAGGSLRRSSATRRAAPFVADVVRVPALCHYSCGPRFLHELGKLNQQSVIKGFHRLSNEAKEALITNSSFTMELYVPPMLLGQFERAFLEEAWETPHSALHPGRTALYPGLAPPRTLLQYDGWIGRRQELVDGIETQGRSLLRGPTVGLDGRLVEECEVLANLRVFGAREEQQRMLEGEQRTAVAQLELPGGEPASEPPRTGTPAEDDVGNGAAATDAAGCGHEGEAARHSSPPVSLTSLRD</sequence>
<dbReference type="AlphaFoldDB" id="A0AAW0EQF9"/>
<evidence type="ECO:0000313" key="2">
    <source>
        <dbReference type="EMBL" id="KAK7195945.1"/>
    </source>
</evidence>
<comment type="caution">
    <text evidence="2">The sequence shown here is derived from an EMBL/GenBank/DDBJ whole genome shotgun (WGS) entry which is preliminary data.</text>
</comment>
<dbReference type="EMBL" id="JAECZO010000065">
    <property type="protein sequence ID" value="KAK7195945.1"/>
    <property type="molecule type" value="Genomic_DNA"/>
</dbReference>
<feature type="compositionally biased region" description="Low complexity" evidence="1">
    <location>
        <begin position="27"/>
        <end position="42"/>
    </location>
</feature>
<feature type="compositionally biased region" description="Polar residues" evidence="1">
    <location>
        <begin position="569"/>
        <end position="578"/>
    </location>
</feature>
<organism evidence="2 3">
    <name type="scientific">Novymonas esmeraldas</name>
    <dbReference type="NCBI Taxonomy" id="1808958"/>
    <lineage>
        <taxon>Eukaryota</taxon>
        <taxon>Discoba</taxon>
        <taxon>Euglenozoa</taxon>
        <taxon>Kinetoplastea</taxon>
        <taxon>Metakinetoplastina</taxon>
        <taxon>Trypanosomatida</taxon>
        <taxon>Trypanosomatidae</taxon>
        <taxon>Novymonas</taxon>
    </lineage>
</organism>
<evidence type="ECO:0000313" key="3">
    <source>
        <dbReference type="Proteomes" id="UP001430356"/>
    </source>
</evidence>
<name>A0AAW0EQF9_9TRYP</name>
<reference evidence="2 3" key="1">
    <citation type="journal article" date="2021" name="MBio">
        <title>A New Model Trypanosomatid, Novymonas esmeraldas: Genomic Perception of Its 'Candidatus Pandoraea novymonadis' Endosymbiont.</title>
        <authorList>
            <person name="Zakharova A."/>
            <person name="Saura A."/>
            <person name="Butenko A."/>
            <person name="Podesvova L."/>
            <person name="Warmusova S."/>
            <person name="Kostygov A.Y."/>
            <person name="Nenarokova A."/>
            <person name="Lukes J."/>
            <person name="Opperdoes F.R."/>
            <person name="Yurchenko V."/>
        </authorList>
    </citation>
    <scope>NUCLEOTIDE SEQUENCE [LARGE SCALE GENOMIC DNA]</scope>
    <source>
        <strain evidence="2 3">E262AT.01</strain>
    </source>
</reference>
<feature type="region of interest" description="Disordered" evidence="1">
    <location>
        <begin position="524"/>
        <end position="578"/>
    </location>
</feature>